<dbReference type="STRING" id="349161.Dred_1393"/>
<evidence type="ECO:0000313" key="3">
    <source>
        <dbReference type="EMBL" id="ABO49923.1"/>
    </source>
</evidence>
<evidence type="ECO:0000313" key="4">
    <source>
        <dbReference type="Proteomes" id="UP000001556"/>
    </source>
</evidence>
<dbReference type="Pfam" id="PF00535">
    <property type="entry name" value="Glycos_transf_2"/>
    <property type="match status" value="1"/>
</dbReference>
<sequence>MISVIMPVYNGAEFLKETIESVLNQTEKNFELIIINDGSTDQSEDVILSFSDPRILYFKQENSGAAAARNRGLEKACGDFVVIQDADDISLPNRFEVLKSQFTSPTVGIVHSDVLLINEENHPMGYWAASNIEKSSMLRFFLKIGTPFNNNSLMLRRKALENLRYDPSLRIGEDTEMISHVAKSWDAVHVPKPLLLYRRHTNNLTNEKDYHVLFAHMQKFLDSHTLEELVPELDWHNAELKENQARACAIISLFLLRRRMVHDCQAWYNRSLETLNGSNDSIVNAIGHIILGNYKNALNFLHSYPEQNPVVENYVGETYALLGQMEKAFAHFLKALQLNPLYLEPLDNLKAIGGLKGLNLLDRSWNNFLFANN</sequence>
<gene>
    <name evidence="3" type="ordered locus">Dred_1393</name>
</gene>
<feature type="domain" description="Glycosyltransferase 2-like" evidence="2">
    <location>
        <begin position="3"/>
        <end position="162"/>
    </location>
</feature>
<dbReference type="Gene3D" id="3.90.550.10">
    <property type="entry name" value="Spore Coat Polysaccharide Biosynthesis Protein SpsA, Chain A"/>
    <property type="match status" value="1"/>
</dbReference>
<keyword evidence="3" id="KW-0808">Transferase</keyword>
<dbReference type="PANTHER" id="PTHR22916">
    <property type="entry name" value="GLYCOSYLTRANSFERASE"/>
    <property type="match status" value="1"/>
</dbReference>
<dbReference type="SUPFAM" id="SSF81901">
    <property type="entry name" value="HCP-like"/>
    <property type="match status" value="1"/>
</dbReference>
<dbReference type="KEGG" id="drm:Dred_1393"/>
<reference evidence="3 4" key="1">
    <citation type="submission" date="2007-03" db="EMBL/GenBank/DDBJ databases">
        <title>Complete sequence of Desulfotomaculum reducens MI-1.</title>
        <authorList>
            <consortium name="US DOE Joint Genome Institute"/>
            <person name="Copeland A."/>
            <person name="Lucas S."/>
            <person name="Lapidus A."/>
            <person name="Barry K."/>
            <person name="Detter J.C."/>
            <person name="Glavina del Rio T."/>
            <person name="Hammon N."/>
            <person name="Israni S."/>
            <person name="Dalin E."/>
            <person name="Tice H."/>
            <person name="Pitluck S."/>
            <person name="Sims D."/>
            <person name="Brettin T."/>
            <person name="Bruce D."/>
            <person name="Han C."/>
            <person name="Tapia R."/>
            <person name="Schmutz J."/>
            <person name="Larimer F."/>
            <person name="Land M."/>
            <person name="Hauser L."/>
            <person name="Kyrpides N."/>
            <person name="Kim E."/>
            <person name="Tebo B.M."/>
            <person name="Richardson P."/>
        </authorList>
    </citation>
    <scope>NUCLEOTIDE SEQUENCE [LARGE SCALE GENOMIC DNA]</scope>
    <source>
        <strain evidence="3 4">MI-1</strain>
    </source>
</reference>
<dbReference type="InterPro" id="IPR029044">
    <property type="entry name" value="Nucleotide-diphossugar_trans"/>
</dbReference>
<keyword evidence="1" id="KW-0802">TPR repeat</keyword>
<dbReference type="GO" id="GO:0016758">
    <property type="term" value="F:hexosyltransferase activity"/>
    <property type="evidence" value="ECO:0007669"/>
    <property type="project" value="UniProtKB-ARBA"/>
</dbReference>
<dbReference type="Proteomes" id="UP000001556">
    <property type="component" value="Chromosome"/>
</dbReference>
<dbReference type="HOGENOM" id="CLU_025996_0_0_9"/>
<dbReference type="PROSITE" id="PS50005">
    <property type="entry name" value="TPR"/>
    <property type="match status" value="1"/>
</dbReference>
<organism evidence="3 4">
    <name type="scientific">Desulforamulus reducens (strain ATCC BAA-1160 / DSM 100696 / MI-1)</name>
    <name type="common">Desulfotomaculum reducens</name>
    <dbReference type="NCBI Taxonomy" id="349161"/>
    <lineage>
        <taxon>Bacteria</taxon>
        <taxon>Bacillati</taxon>
        <taxon>Bacillota</taxon>
        <taxon>Clostridia</taxon>
        <taxon>Eubacteriales</taxon>
        <taxon>Peptococcaceae</taxon>
        <taxon>Desulforamulus</taxon>
    </lineage>
</organism>
<dbReference type="OrthoDB" id="9771846at2"/>
<accession>A4J4C0</accession>
<dbReference type="InterPro" id="IPR011990">
    <property type="entry name" value="TPR-like_helical_dom_sf"/>
</dbReference>
<keyword evidence="4" id="KW-1185">Reference proteome</keyword>
<feature type="repeat" description="TPR" evidence="1">
    <location>
        <begin position="309"/>
        <end position="342"/>
    </location>
</feature>
<dbReference type="EMBL" id="CP000612">
    <property type="protein sequence ID" value="ABO49923.1"/>
    <property type="molecule type" value="Genomic_DNA"/>
</dbReference>
<dbReference type="PANTHER" id="PTHR22916:SF3">
    <property type="entry name" value="UDP-GLCNAC:BETAGAL BETA-1,3-N-ACETYLGLUCOSAMINYLTRANSFERASE-LIKE PROTEIN 1"/>
    <property type="match status" value="1"/>
</dbReference>
<dbReference type="eggNOG" id="COG1215">
    <property type="taxonomic scope" value="Bacteria"/>
</dbReference>
<dbReference type="InterPro" id="IPR001173">
    <property type="entry name" value="Glyco_trans_2-like"/>
</dbReference>
<dbReference type="AlphaFoldDB" id="A4J4C0"/>
<protein>
    <submittedName>
        <fullName evidence="3">Glycosyl transferase, family 2</fullName>
    </submittedName>
</protein>
<evidence type="ECO:0000259" key="2">
    <source>
        <dbReference type="Pfam" id="PF00535"/>
    </source>
</evidence>
<dbReference type="InterPro" id="IPR019734">
    <property type="entry name" value="TPR_rpt"/>
</dbReference>
<dbReference type="RefSeq" id="WP_011877743.1">
    <property type="nucleotide sequence ID" value="NC_009253.1"/>
</dbReference>
<proteinExistence type="predicted"/>
<evidence type="ECO:0000256" key="1">
    <source>
        <dbReference type="PROSITE-ProRule" id="PRU00339"/>
    </source>
</evidence>
<dbReference type="Gene3D" id="1.25.40.10">
    <property type="entry name" value="Tetratricopeptide repeat domain"/>
    <property type="match status" value="1"/>
</dbReference>
<dbReference type="SUPFAM" id="SSF53448">
    <property type="entry name" value="Nucleotide-diphospho-sugar transferases"/>
    <property type="match status" value="1"/>
</dbReference>
<dbReference type="CAZy" id="GT2">
    <property type="family name" value="Glycosyltransferase Family 2"/>
</dbReference>
<name>A4J4C0_DESRM</name>